<keyword evidence="2 4" id="KW-0238">DNA-binding</keyword>
<gene>
    <name evidence="7" type="ORF">ACFQE1_02030</name>
</gene>
<keyword evidence="3" id="KW-0233">DNA recombination</keyword>
<proteinExistence type="predicted"/>
<dbReference type="Pfam" id="PF00589">
    <property type="entry name" value="Phage_integrase"/>
    <property type="match status" value="1"/>
</dbReference>
<dbReference type="SUPFAM" id="SSF56349">
    <property type="entry name" value="DNA breaking-rejoining enzymes"/>
    <property type="match status" value="1"/>
</dbReference>
<feature type="domain" description="Tyr recombinase" evidence="5">
    <location>
        <begin position="142"/>
        <end position="353"/>
    </location>
</feature>
<evidence type="ECO:0000256" key="2">
    <source>
        <dbReference type="ARBA" id="ARBA00023125"/>
    </source>
</evidence>
<evidence type="ECO:0000313" key="7">
    <source>
        <dbReference type="EMBL" id="MFC6723189.1"/>
    </source>
</evidence>
<dbReference type="PANTHER" id="PTHR30349">
    <property type="entry name" value="PHAGE INTEGRASE-RELATED"/>
    <property type="match status" value="1"/>
</dbReference>
<dbReference type="PROSITE" id="PS51900">
    <property type="entry name" value="CB"/>
    <property type="match status" value="1"/>
</dbReference>
<dbReference type="GO" id="GO:0003677">
    <property type="term" value="F:DNA binding"/>
    <property type="evidence" value="ECO:0007669"/>
    <property type="project" value="UniProtKB-UniRule"/>
</dbReference>
<dbReference type="AlphaFoldDB" id="A0ABD5RUU0"/>
<dbReference type="PANTHER" id="PTHR30349:SF41">
    <property type="entry name" value="INTEGRASE_RECOMBINASE PROTEIN MJ0367-RELATED"/>
    <property type="match status" value="1"/>
</dbReference>
<evidence type="ECO:0000259" key="6">
    <source>
        <dbReference type="PROSITE" id="PS51900"/>
    </source>
</evidence>
<dbReference type="InterPro" id="IPR044068">
    <property type="entry name" value="CB"/>
</dbReference>
<accession>A0ABD5RUU0</accession>
<dbReference type="EMBL" id="JBHSWU010000007">
    <property type="protein sequence ID" value="MFC6723189.1"/>
    <property type="molecule type" value="Genomic_DNA"/>
</dbReference>
<evidence type="ECO:0000313" key="8">
    <source>
        <dbReference type="Proteomes" id="UP001596328"/>
    </source>
</evidence>
<name>A0ABD5RUU0_9EURY</name>
<dbReference type="InterPro" id="IPR010998">
    <property type="entry name" value="Integrase_recombinase_N"/>
</dbReference>
<dbReference type="Proteomes" id="UP001596328">
    <property type="component" value="Unassembled WGS sequence"/>
</dbReference>
<dbReference type="InterPro" id="IPR011010">
    <property type="entry name" value="DNA_brk_join_enz"/>
</dbReference>
<dbReference type="Gene3D" id="1.10.443.10">
    <property type="entry name" value="Intergrase catalytic core"/>
    <property type="match status" value="1"/>
</dbReference>
<keyword evidence="8" id="KW-1185">Reference proteome</keyword>
<dbReference type="GO" id="GO:0015074">
    <property type="term" value="P:DNA integration"/>
    <property type="evidence" value="ECO:0007669"/>
    <property type="project" value="UniProtKB-KW"/>
</dbReference>
<evidence type="ECO:0000256" key="3">
    <source>
        <dbReference type="ARBA" id="ARBA00023172"/>
    </source>
</evidence>
<dbReference type="PROSITE" id="PS51898">
    <property type="entry name" value="TYR_RECOMBINASE"/>
    <property type="match status" value="1"/>
</dbReference>
<evidence type="ECO:0000256" key="4">
    <source>
        <dbReference type="PROSITE-ProRule" id="PRU01248"/>
    </source>
</evidence>
<reference evidence="7 8" key="1">
    <citation type="journal article" date="2019" name="Int. J. Syst. Evol. Microbiol.">
        <title>The Global Catalogue of Microorganisms (GCM) 10K type strain sequencing project: providing services to taxonomists for standard genome sequencing and annotation.</title>
        <authorList>
            <consortium name="The Broad Institute Genomics Platform"/>
            <consortium name="The Broad Institute Genome Sequencing Center for Infectious Disease"/>
            <person name="Wu L."/>
            <person name="Ma J."/>
        </authorList>
    </citation>
    <scope>NUCLEOTIDE SEQUENCE [LARGE SCALE GENOMIC DNA]</scope>
    <source>
        <strain evidence="7 8">NBRC 111368</strain>
    </source>
</reference>
<dbReference type="InterPro" id="IPR002104">
    <property type="entry name" value="Integrase_catalytic"/>
</dbReference>
<keyword evidence="1" id="KW-0229">DNA integration</keyword>
<feature type="domain" description="Core-binding (CB)" evidence="6">
    <location>
        <begin position="7"/>
        <end position="112"/>
    </location>
</feature>
<organism evidence="7 8">
    <name type="scientific">Halobium palmae</name>
    <dbReference type="NCBI Taxonomy" id="1776492"/>
    <lineage>
        <taxon>Archaea</taxon>
        <taxon>Methanobacteriati</taxon>
        <taxon>Methanobacteriota</taxon>
        <taxon>Stenosarchaea group</taxon>
        <taxon>Halobacteria</taxon>
        <taxon>Halobacteriales</taxon>
        <taxon>Haloferacaceae</taxon>
        <taxon>Halobium</taxon>
    </lineage>
</organism>
<dbReference type="InterPro" id="IPR050090">
    <property type="entry name" value="Tyrosine_recombinase_XerCD"/>
</dbReference>
<dbReference type="Gene3D" id="1.10.150.130">
    <property type="match status" value="1"/>
</dbReference>
<protein>
    <submittedName>
        <fullName evidence="7">Tyrosine-type recombinase/integrase</fullName>
    </submittedName>
</protein>
<evidence type="ECO:0000259" key="5">
    <source>
        <dbReference type="PROSITE" id="PS51898"/>
    </source>
</evidence>
<dbReference type="InterPro" id="IPR013762">
    <property type="entry name" value="Integrase-like_cat_sf"/>
</dbReference>
<dbReference type="GO" id="GO:0006310">
    <property type="term" value="P:DNA recombination"/>
    <property type="evidence" value="ECO:0007669"/>
    <property type="project" value="UniProtKB-KW"/>
</dbReference>
<comment type="caution">
    <text evidence="7">The sequence shown here is derived from an EMBL/GenBank/DDBJ whole genome shotgun (WGS) entry which is preliminary data.</text>
</comment>
<evidence type="ECO:0000256" key="1">
    <source>
        <dbReference type="ARBA" id="ARBA00022908"/>
    </source>
</evidence>
<dbReference type="CDD" id="cd00397">
    <property type="entry name" value="DNA_BRE_C"/>
    <property type="match status" value="1"/>
</dbReference>
<sequence length="356" mass="40823">MSKVDWDTDADLLSDFESELKAQYKDSTASAYTTGARSFANYLGHDEQCVHPISQCIMSVEDDICDSTAILDTELNREIFREYVKDKKDTDYAPKTIQRYYISLTKLTDFLTVVKKYLESNPLIYLENEDSPLARYNIGEEAKKSALNPDGDVIALKSGAIQKIIDNVPEYQSKIRNSLLLRLIWQTGIRTEEAHNIEWDHLDRGERVLTVIESKKQKKGIQTREVVYHQNLDFLLNVWEEEQTSLTAVDSDPDYLFSTERSEQMSKKAINRIARDAIDAAGYDDISYTDASGNERYLYSAHTIRASYASYMANQVPECSINQLKELLGHENLEHTMSYVTDDRKERLKAARHGPQ</sequence>